<evidence type="ECO:0000313" key="2">
    <source>
        <dbReference type="EMBL" id="KAK3276053.1"/>
    </source>
</evidence>
<dbReference type="AlphaFoldDB" id="A0AAE0GDQ5"/>
<dbReference type="Proteomes" id="UP001190700">
    <property type="component" value="Unassembled WGS sequence"/>
</dbReference>
<evidence type="ECO:0000313" key="3">
    <source>
        <dbReference type="Proteomes" id="UP001190700"/>
    </source>
</evidence>
<feature type="compositionally biased region" description="Basic and acidic residues" evidence="1">
    <location>
        <begin position="35"/>
        <end position="52"/>
    </location>
</feature>
<protein>
    <submittedName>
        <fullName evidence="2">Uncharacterized protein</fullName>
    </submittedName>
</protein>
<comment type="caution">
    <text evidence="2">The sequence shown here is derived from an EMBL/GenBank/DDBJ whole genome shotgun (WGS) entry which is preliminary data.</text>
</comment>
<feature type="non-terminal residue" evidence="2">
    <location>
        <position position="1"/>
    </location>
</feature>
<evidence type="ECO:0000256" key="1">
    <source>
        <dbReference type="SAM" id="MobiDB-lite"/>
    </source>
</evidence>
<sequence>TSASCSGLEASPGGDLCSRCPAASSAVADDAGPADIERATPHPREAPGHDSWPEPSKAKPPPLNDVEVYPGASKDLRPKFGSQYHKVPRIHGFVSTGIISMVGSSVSEDLLVLRVSEDLLVIRVSEDLLVLRVSEDLLVIRVSEDLRPTPLQCIWPEMKPSPSDVLAEHRTIAVSRHQSPFDAP</sequence>
<accession>A0AAE0GDQ5</accession>
<keyword evidence="3" id="KW-1185">Reference proteome</keyword>
<dbReference type="EMBL" id="LGRX02006797">
    <property type="protein sequence ID" value="KAK3276053.1"/>
    <property type="molecule type" value="Genomic_DNA"/>
</dbReference>
<feature type="region of interest" description="Disordered" evidence="1">
    <location>
        <begin position="1"/>
        <end position="71"/>
    </location>
</feature>
<organism evidence="2 3">
    <name type="scientific">Cymbomonas tetramitiformis</name>
    <dbReference type="NCBI Taxonomy" id="36881"/>
    <lineage>
        <taxon>Eukaryota</taxon>
        <taxon>Viridiplantae</taxon>
        <taxon>Chlorophyta</taxon>
        <taxon>Pyramimonadophyceae</taxon>
        <taxon>Pyramimonadales</taxon>
        <taxon>Pyramimonadaceae</taxon>
        <taxon>Cymbomonas</taxon>
    </lineage>
</organism>
<name>A0AAE0GDQ5_9CHLO</name>
<proteinExistence type="predicted"/>
<gene>
    <name evidence="2" type="ORF">CYMTET_15851</name>
</gene>
<reference evidence="2 3" key="1">
    <citation type="journal article" date="2015" name="Genome Biol. Evol.">
        <title>Comparative Genomics of a Bacterivorous Green Alga Reveals Evolutionary Causalities and Consequences of Phago-Mixotrophic Mode of Nutrition.</title>
        <authorList>
            <person name="Burns J.A."/>
            <person name="Paasch A."/>
            <person name="Narechania A."/>
            <person name="Kim E."/>
        </authorList>
    </citation>
    <scope>NUCLEOTIDE SEQUENCE [LARGE SCALE GENOMIC DNA]</scope>
    <source>
        <strain evidence="2 3">PLY_AMNH</strain>
    </source>
</reference>